<sequence length="62" mass="7398">MNFKEISMPYKGIKNFSILTKDDSKSILKINKGIIIFSNNFYYYKNTQHRNKQPHKLYGKIP</sequence>
<evidence type="ECO:0000313" key="2">
    <source>
        <dbReference type="Proteomes" id="UP000075229"/>
    </source>
</evidence>
<gene>
    <name evidence="1" type="ORF">A0V01_00590</name>
</gene>
<evidence type="ECO:0000313" key="1">
    <source>
        <dbReference type="EMBL" id="AMR75127.1"/>
    </source>
</evidence>
<accession>A0AAN0X589</accession>
<protein>
    <submittedName>
        <fullName evidence="1">Uncharacterized protein</fullName>
    </submittedName>
</protein>
<dbReference type="AlphaFoldDB" id="A0AAN0X589"/>
<name>A0AAN0X589_BORHE</name>
<dbReference type="Proteomes" id="UP000075229">
    <property type="component" value="Chromosome"/>
</dbReference>
<proteinExistence type="predicted"/>
<dbReference type="EMBL" id="CP014808">
    <property type="protein sequence ID" value="AMR75127.1"/>
    <property type="molecule type" value="Genomic_DNA"/>
</dbReference>
<reference evidence="1 2" key="1">
    <citation type="submission" date="2016-03" db="EMBL/GenBank/DDBJ databases">
        <title>Borrelia hermsii Genome sequencing and assembly.</title>
        <authorList>
            <person name="Bontemps-Gallo S."/>
            <person name="Stewart S."/>
        </authorList>
    </citation>
    <scope>NUCLEOTIDE SEQUENCE [LARGE SCALE GENOMIC DNA]</scope>
    <source>
        <strain evidence="1 2">DAH-2E7</strain>
    </source>
</reference>
<organism evidence="1 2">
    <name type="scientific">Borrelia hermsii</name>
    <dbReference type="NCBI Taxonomy" id="140"/>
    <lineage>
        <taxon>Bacteria</taxon>
        <taxon>Pseudomonadati</taxon>
        <taxon>Spirochaetota</taxon>
        <taxon>Spirochaetia</taxon>
        <taxon>Spirochaetales</taxon>
        <taxon>Borreliaceae</taxon>
        <taxon>Borrelia</taxon>
    </lineage>
</organism>